<keyword evidence="7" id="KW-0819">tRNA processing</keyword>
<keyword evidence="3" id="KW-0880">Kelch repeat</keyword>
<evidence type="ECO:0000256" key="3">
    <source>
        <dbReference type="ARBA" id="ARBA00022441"/>
    </source>
</evidence>
<dbReference type="Pfam" id="PF02676">
    <property type="entry name" value="TYW3"/>
    <property type="match status" value="2"/>
</dbReference>
<dbReference type="PANTHER" id="PTHR46093">
    <property type="entry name" value="ACYL-COA-BINDING DOMAIN-CONTAINING PROTEIN 5"/>
    <property type="match status" value="1"/>
</dbReference>
<comment type="caution">
    <text evidence="13">The sequence shown here is derived from an EMBL/GenBank/DDBJ whole genome shotgun (WGS) entry which is preliminary data.</text>
</comment>
<accession>A0A8K0IBL0</accession>
<evidence type="ECO:0000256" key="10">
    <source>
        <dbReference type="SAM" id="MobiDB-lite"/>
    </source>
</evidence>
<comment type="catalytic activity">
    <reaction evidence="9">
        <text>4-demethyl-7-[(3S)-3-amino-3-carboxypropyl]wyosine(37) in tRNA(Phe) + S-adenosyl-L-methionine = 7-[(3S)-3-amino-3-carboxypropyl]wyosine(37) in tRNA(Phe) + S-adenosyl-L-homocysteine + H(+)</text>
        <dbReference type="Rhea" id="RHEA:36635"/>
        <dbReference type="Rhea" id="RHEA-COMP:10378"/>
        <dbReference type="Rhea" id="RHEA-COMP:10379"/>
        <dbReference type="ChEBI" id="CHEBI:15378"/>
        <dbReference type="ChEBI" id="CHEBI:57856"/>
        <dbReference type="ChEBI" id="CHEBI:59789"/>
        <dbReference type="ChEBI" id="CHEBI:73543"/>
        <dbReference type="ChEBI" id="CHEBI:73550"/>
        <dbReference type="EC" id="2.1.1.282"/>
    </reaction>
</comment>
<dbReference type="EMBL" id="CM017877">
    <property type="protein sequence ID" value="KAG1347359.1"/>
    <property type="molecule type" value="Genomic_DNA"/>
</dbReference>
<dbReference type="Pfam" id="PF24681">
    <property type="entry name" value="Kelch_KLHDC2_KLHL20_DRC7"/>
    <property type="match status" value="3"/>
</dbReference>
<feature type="domain" description="tRNA wybutosine-synthesizing protein" evidence="11">
    <location>
        <begin position="5"/>
        <end position="253"/>
    </location>
</feature>
<dbReference type="GO" id="GO:0008168">
    <property type="term" value="F:methyltransferase activity"/>
    <property type="evidence" value="ECO:0007669"/>
    <property type="project" value="UniProtKB-KW"/>
</dbReference>
<dbReference type="GO" id="GO:0008033">
    <property type="term" value="P:tRNA processing"/>
    <property type="evidence" value="ECO:0007669"/>
    <property type="project" value="UniProtKB-KW"/>
</dbReference>
<feature type="domain" description="tRNA wybutosine-synthesizing protein" evidence="11">
    <location>
        <begin position="962"/>
        <end position="1021"/>
    </location>
</feature>
<evidence type="ECO:0000256" key="1">
    <source>
        <dbReference type="ARBA" id="ARBA00004797"/>
    </source>
</evidence>
<reference evidence="13" key="2">
    <citation type="submission" date="2019-07" db="EMBL/GenBank/DDBJ databases">
        <authorList>
            <person name="Yang Y."/>
            <person name="Bocs S."/>
            <person name="Baudouin L."/>
        </authorList>
    </citation>
    <scope>NUCLEOTIDE SEQUENCE</scope>
    <source>
        <tissue evidence="13">Spear leaf of Hainan Tall coconut</tissue>
    </source>
</reference>
<feature type="region of interest" description="Disordered" evidence="10">
    <location>
        <begin position="1"/>
        <end position="27"/>
    </location>
</feature>
<dbReference type="UniPathway" id="UPA00375"/>
<dbReference type="InterPro" id="IPR006652">
    <property type="entry name" value="Kelch_1"/>
</dbReference>
<dbReference type="Gene3D" id="3.30.1960.10">
    <property type="entry name" value="tRNA wybutosine-synthesizing-like"/>
    <property type="match status" value="2"/>
</dbReference>
<evidence type="ECO:0000256" key="7">
    <source>
        <dbReference type="ARBA" id="ARBA00022694"/>
    </source>
</evidence>
<dbReference type="InterPro" id="IPR003827">
    <property type="entry name" value="tRNA_yW-synthesising"/>
</dbReference>
<evidence type="ECO:0000313" key="14">
    <source>
        <dbReference type="Proteomes" id="UP000797356"/>
    </source>
</evidence>
<keyword evidence="8" id="KW-0677">Repeat</keyword>
<evidence type="ECO:0000256" key="2">
    <source>
        <dbReference type="ARBA" id="ARBA00012750"/>
    </source>
</evidence>
<name>A0A8K0IBL0_COCNU</name>
<evidence type="ECO:0000256" key="8">
    <source>
        <dbReference type="ARBA" id="ARBA00022737"/>
    </source>
</evidence>
<feature type="compositionally biased region" description="Polar residues" evidence="10">
    <location>
        <begin position="62"/>
        <end position="71"/>
    </location>
</feature>
<dbReference type="GO" id="GO:0032259">
    <property type="term" value="P:methylation"/>
    <property type="evidence" value="ECO:0007669"/>
    <property type="project" value="UniProtKB-KW"/>
</dbReference>
<dbReference type="SUPFAM" id="SSF111278">
    <property type="entry name" value="SSo0622-like"/>
    <property type="match status" value="2"/>
</dbReference>
<dbReference type="InterPro" id="IPR056744">
    <property type="entry name" value="TRM5/TYW2-like_N"/>
</dbReference>
<evidence type="ECO:0000256" key="9">
    <source>
        <dbReference type="ARBA" id="ARBA00049202"/>
    </source>
</evidence>
<dbReference type="PANTHER" id="PTHR46093:SF18">
    <property type="entry name" value="FIBRONECTIN TYPE-III DOMAIN-CONTAINING PROTEIN"/>
    <property type="match status" value="1"/>
</dbReference>
<feature type="domain" description="TRM5/TYW2-like N-terminal" evidence="12">
    <location>
        <begin position="2044"/>
        <end position="2101"/>
    </location>
</feature>
<dbReference type="OrthoDB" id="263283at2759"/>
<evidence type="ECO:0000313" key="13">
    <source>
        <dbReference type="EMBL" id="KAG1347359.1"/>
    </source>
</evidence>
<gene>
    <name evidence="13" type="ORF">COCNU_06G011880</name>
</gene>
<feature type="region of interest" description="Disordered" evidence="10">
    <location>
        <begin position="58"/>
        <end position="85"/>
    </location>
</feature>
<evidence type="ECO:0000259" key="11">
    <source>
        <dbReference type="Pfam" id="PF02676"/>
    </source>
</evidence>
<keyword evidence="5" id="KW-0808">Transferase</keyword>
<dbReference type="InterPro" id="IPR029063">
    <property type="entry name" value="SAM-dependent_MTases_sf"/>
</dbReference>
<dbReference type="Pfam" id="PF25133">
    <property type="entry name" value="TYW2_N_2"/>
    <property type="match status" value="2"/>
</dbReference>
<evidence type="ECO:0000256" key="4">
    <source>
        <dbReference type="ARBA" id="ARBA00022603"/>
    </source>
</evidence>
<dbReference type="InterPro" id="IPR015915">
    <property type="entry name" value="Kelch-typ_b-propeller"/>
</dbReference>
<dbReference type="EC" id="2.1.1.282" evidence="2"/>
<comment type="pathway">
    <text evidence="1">tRNA modification; wybutosine-tRNA(Phe) biosynthesis.</text>
</comment>
<dbReference type="Gene3D" id="2.120.10.80">
    <property type="entry name" value="Kelch-type beta propeller"/>
    <property type="match status" value="3"/>
</dbReference>
<keyword evidence="4" id="KW-0489">Methyltransferase</keyword>
<dbReference type="SUPFAM" id="SSF117281">
    <property type="entry name" value="Kelch motif"/>
    <property type="match status" value="3"/>
</dbReference>
<dbReference type="SMART" id="SM00612">
    <property type="entry name" value="Kelch"/>
    <property type="match status" value="7"/>
</dbReference>
<evidence type="ECO:0000259" key="12">
    <source>
        <dbReference type="Pfam" id="PF25133"/>
    </source>
</evidence>
<keyword evidence="14" id="KW-1185">Reference proteome</keyword>
<evidence type="ECO:0000256" key="6">
    <source>
        <dbReference type="ARBA" id="ARBA00022691"/>
    </source>
</evidence>
<organism evidence="13 14">
    <name type="scientific">Cocos nucifera</name>
    <name type="common">Coconut palm</name>
    <dbReference type="NCBI Taxonomy" id="13894"/>
    <lineage>
        <taxon>Eukaryota</taxon>
        <taxon>Viridiplantae</taxon>
        <taxon>Streptophyta</taxon>
        <taxon>Embryophyta</taxon>
        <taxon>Tracheophyta</taxon>
        <taxon>Spermatophyta</taxon>
        <taxon>Magnoliopsida</taxon>
        <taxon>Liliopsida</taxon>
        <taxon>Arecaceae</taxon>
        <taxon>Arecoideae</taxon>
        <taxon>Cocoseae</taxon>
        <taxon>Attaleinae</taxon>
        <taxon>Cocos</taxon>
    </lineage>
</organism>
<reference evidence="13" key="1">
    <citation type="journal article" date="2017" name="Gigascience">
        <title>The genome draft of coconut (Cocos nucifera).</title>
        <authorList>
            <person name="Xiao Y."/>
            <person name="Xu P."/>
            <person name="Fan H."/>
            <person name="Baudouin L."/>
            <person name="Xia W."/>
            <person name="Bocs S."/>
            <person name="Xu J."/>
            <person name="Li Q."/>
            <person name="Guo A."/>
            <person name="Zhou L."/>
            <person name="Li J."/>
            <person name="Wu Y."/>
            <person name="Ma Z."/>
            <person name="Armero A."/>
            <person name="Issali A.E."/>
            <person name="Liu N."/>
            <person name="Peng M."/>
            <person name="Yang Y."/>
        </authorList>
    </citation>
    <scope>NUCLEOTIDE SEQUENCE</scope>
    <source>
        <tissue evidence="13">Spear leaf of Hainan Tall coconut</tissue>
    </source>
</reference>
<evidence type="ECO:0000256" key="5">
    <source>
        <dbReference type="ARBA" id="ARBA00022679"/>
    </source>
</evidence>
<sequence length="2217" mass="246726">MDFQKRKAQALAAMSAPGPDKSPKGTVDAPIIPLLDAINRHPSFFTTSSCSGRISILAHRTNPPSSSTDPTAGNPKIEAAAPKKKKKAGGGRWLFVSHDTADPEAVVDLLFGDRRDSEGGDVVFRFEPLIVAVECRDLVSAQALVSTAISCGFRESESQVSDFTPFSFQDGIFLGGCLVFDRYYCKLIGKKGMTSIQKRIMVAIRCSIRLEVPLGQIGLIMISPEYVRYLVRIANDKMEENRKRTDGFLHVLQSKGLPGPGKEMIDSNEKGQEQIADKGDSLDFEAKPNIVSKISNENGTAKSHTEDNILGFIKDRCDSESVGYSGEDKRTVASCKNSLKVSNPLHDVEIGYSHKEMADIDPNIELSGTPKCSLSVVMLKIVGEPIEKLFLWGQSACTLNSGGQEHILVFGGFGGLGRHERRNYFLVLDPQSGLLSEINSTKPPSPRLGHTSSMVGGDIYVIGGRCGPSQILNDVWVLDATENRWSLLECTGTAFNPRHRHAAAAVGSNIYVFGGLNNELIYSCMNVLNTETLQWSHVSIQGDWPCARHSHSLVVSGPQLFMFGGYDGEKALGDLHSFDVRTLQWRKEKTSGRAPSPRFSHSMFIYKNYLGIIGGCPVGQRHQELALLNLHHLVWVHVAVDSFGRDLWVRSSTCLIGDDLVIVGGGASCYAFGTKFNEPMKIKLHLLESLLNLPSDKENKPFLQYHDTNGNMNLQQNKHISGMLDSSDVDRRIHISTNEDGHDVDGKHLVIKLEKKYAKPAKDILKMFGWLDLTRKVRPSQDGCHIHLPVSRSFHAFYVKEQFNSVNNFDNLEAFHQLGGFSLKGLSVNEVSQSTALNFLLSCGGSLQIDDVVCMRKVHKSPEKMIKQSVCSLLRTKRMPLQLLEQLPTRWENLGDIVVLPKTSFKDPIWDSIGKELWPIVAKALGANRLARQLPKVLTHTSCLSSMLPNFLAVSMKVLCMTSIQKRIMVAIRCSIRLEVPLGQIGLIMISPEYVRYLVRIANDKMEENRKRTDGFLHVLQSKGLPGPGKEMIDSNEKGQEQIADKGDSLDFEAKPNIVSKISNENGTAKSHTEDNILGFIKDRCDSESVGYSGEDKRTVASCKNSLKVSNPLHDVEIGYSHKEMADIDPNIELSGTPKCSLSVVMLKIVGEPIEKLFLWGQSACTLNSGGQEHILVFGGFGGLGRHERRNYFLVLDPQSGLLSEINSTKPPSPRLGHTSSMVGGDIYVIGGRCGPSQILNDVWVLDATENRWSLLECTGTAFNPRHRHAAAAVGSNIYVFGGLNNELIYSCMNVLNTETLQWSHVSIQGDWPCARHSHSLVVSGPQLFMFGGYDGEKALGDLHSFDVRTLQWRKEKTSGRAPSPRFSHSMFIYKNYLGIIGGCPVGQRHQELALLNLHHLVWVHVAVDSFGRDLWVRSSTCLIGDDLVIVGGGASCYAFGTKFNEPMKIKLHLLESLLNLPSDKENKPFLQYHDTNGNMNLQQNKHISGMLDSSDVDRRIHISTNEDGHDVDGKHLVIKLEKKYAKPAKDILKMFGWLDLTRKVRPSQDGCHIHLPVSRSFHAFYVKEQFNSVNNFDNLEAFHQLGGFSLKGLSVNEVSQSTALNFLLSCGGSLQIDDVVCMRKVHKSPEKMIKQSVCSLLRTKRMPLQLLEQLPTRWENLGDIVVLPKTSFKDPIWDSIGKELWPIVAKALGANRLARQWSHVSIQGDWPCARHSHSLVVSGPQLFMFGGYDGEKALGDLHSFDVRTLQWRKEKTSGRAPSPRFSHSMFIYKNYLGIIGGCPVGQRHQELALLNLHHLVWVHVAVDSFGRDLWVRSSTCLIGDDLVIVGGGASCYAFGTKFNEPMKIKLHLLESLLNLPSDKENKPFLQYHDTNGNMNLQQNKHISGMLDSSDVDRRIHISTNEDGHDVDGKHLVIKLEKKYAKPAKDILKMFGWLDLTRKVRPSQDGCHIHLPVSRSFHAFYVKEQFNSVNNFDNLEAFHQLGGFSLKGLSVNEVSQSTALNFLLSCGGSLQIDDVVCMRKVHKSPEKMIKQSVCSLLRTKRMPLQLLEQLPTRWENLGDIVVLPKTSFKDPIWDSIGKELWPIVAKALGANRLARQGVAHRVCLGLLPSSECSWVSAVRALRVGGGMLHVHGNVNDSEEFSWSEYVVTSIRSIAQSEGLHWDVSIKHVERVKWYGPHIRHLVADKYEIRNALQLGKCWWNLSDSISSGGNYMM</sequence>
<keyword evidence="6" id="KW-0949">S-adenosyl-L-methionine</keyword>
<dbReference type="Proteomes" id="UP000797356">
    <property type="component" value="Chromosome 6"/>
</dbReference>
<dbReference type="FunFam" id="2.120.10.80:FF:000128">
    <property type="entry name" value="tRNA wybutosine-synthesizing protein 2/3/4"/>
    <property type="match status" value="2"/>
</dbReference>
<feature type="domain" description="TRM5/TYW2-like N-terminal" evidence="12">
    <location>
        <begin position="877"/>
        <end position="933"/>
    </location>
</feature>
<dbReference type="Gene3D" id="3.30.300.110">
    <property type="entry name" value="Met-10+ protein-like domains"/>
    <property type="match status" value="1"/>
</dbReference>
<proteinExistence type="predicted"/>
<dbReference type="Gene3D" id="3.40.50.150">
    <property type="entry name" value="Vaccinia Virus protein VP39"/>
    <property type="match status" value="1"/>
</dbReference>
<dbReference type="InterPro" id="IPR036602">
    <property type="entry name" value="tRNA_yW-synthesising-like_sf"/>
</dbReference>
<protein>
    <recommendedName>
        <fullName evidence="2">tRNA(Phe) 7-[(3-amino-3-carboxypropyl)-4-demethylwyosine(37)-N(4)]-methyltransferase</fullName>
        <ecNumber evidence="2">2.1.1.282</ecNumber>
    </recommendedName>
</protein>